<dbReference type="GO" id="GO:0009234">
    <property type="term" value="P:menaquinone biosynthetic process"/>
    <property type="evidence" value="ECO:0007669"/>
    <property type="project" value="UniProtKB-UniRule"/>
</dbReference>
<name>A0A494X2N7_9BURK</name>
<evidence type="ECO:0000256" key="1">
    <source>
        <dbReference type="ARBA" id="ARBA00022428"/>
    </source>
</evidence>
<dbReference type="Proteomes" id="UP000280434">
    <property type="component" value="Unassembled WGS sequence"/>
</dbReference>
<organism evidence="10 11">
    <name type="scientific">Trinickia fusca</name>
    <dbReference type="NCBI Taxonomy" id="2419777"/>
    <lineage>
        <taxon>Bacteria</taxon>
        <taxon>Pseudomonadati</taxon>
        <taxon>Pseudomonadota</taxon>
        <taxon>Betaproteobacteria</taxon>
        <taxon>Burkholderiales</taxon>
        <taxon>Burkholderiaceae</taxon>
        <taxon>Trinickia</taxon>
    </lineage>
</organism>
<evidence type="ECO:0000256" key="7">
    <source>
        <dbReference type="HAMAP-Rule" id="MF_01659"/>
    </source>
</evidence>
<evidence type="ECO:0000256" key="4">
    <source>
        <dbReference type="ARBA" id="ARBA00022842"/>
    </source>
</evidence>
<dbReference type="GO" id="GO:0070204">
    <property type="term" value="F:2-succinyl-5-enolpyruvyl-6-hydroxy-3-cyclohexene-1-carboxylic-acid synthase activity"/>
    <property type="evidence" value="ECO:0007669"/>
    <property type="project" value="UniProtKB-UniRule"/>
</dbReference>
<dbReference type="Pfam" id="PF02775">
    <property type="entry name" value="TPP_enzyme_C"/>
    <property type="match status" value="1"/>
</dbReference>
<dbReference type="HAMAP" id="MF_01659">
    <property type="entry name" value="MenD"/>
    <property type="match status" value="1"/>
</dbReference>
<comment type="function">
    <text evidence="7">Catalyzes the thiamine diphosphate-dependent decarboxylation of 2-oxoglutarate and the subsequent addition of the resulting succinic semialdehyde-thiamine pyrophosphate anion to isochorismate to yield 2-succinyl-5-enolpyruvyl-6-hydroxy-3-cyclohexene-1-carboxylate (SEPHCHC).</text>
</comment>
<dbReference type="Pfam" id="PF02776">
    <property type="entry name" value="TPP_enzyme_N"/>
    <property type="match status" value="1"/>
</dbReference>
<dbReference type="PIRSF" id="PIRSF004983">
    <property type="entry name" value="MenD"/>
    <property type="match status" value="1"/>
</dbReference>
<dbReference type="EC" id="2.2.1.9" evidence="7"/>
<comment type="pathway">
    <text evidence="7">Quinol/quinone metabolism; 1,4-dihydroxy-2-naphthoate biosynthesis; 1,4-dihydroxy-2-naphthoate from chorismate: step 2/7.</text>
</comment>
<evidence type="ECO:0000256" key="6">
    <source>
        <dbReference type="ARBA" id="ARBA00023211"/>
    </source>
</evidence>
<dbReference type="GO" id="GO:0030976">
    <property type="term" value="F:thiamine pyrophosphate binding"/>
    <property type="evidence" value="ECO:0007669"/>
    <property type="project" value="UniProtKB-UniRule"/>
</dbReference>
<comment type="subunit">
    <text evidence="7">Homodimer.</text>
</comment>
<keyword evidence="11" id="KW-1185">Reference proteome</keyword>
<evidence type="ECO:0000259" key="8">
    <source>
        <dbReference type="Pfam" id="PF02775"/>
    </source>
</evidence>
<dbReference type="OrthoDB" id="9791859at2"/>
<dbReference type="Gene3D" id="3.40.50.970">
    <property type="match status" value="2"/>
</dbReference>
<dbReference type="SUPFAM" id="SSF52467">
    <property type="entry name" value="DHS-like NAD/FAD-binding domain"/>
    <property type="match status" value="1"/>
</dbReference>
<keyword evidence="2 7" id="KW-0808">Transferase</keyword>
<comment type="cofactor">
    <cofactor evidence="7">
        <name>thiamine diphosphate</name>
        <dbReference type="ChEBI" id="CHEBI:58937"/>
    </cofactor>
    <text evidence="7">Binds 1 thiamine pyrophosphate per subunit.</text>
</comment>
<dbReference type="EMBL" id="RBZV01000012">
    <property type="protein sequence ID" value="RKP44600.1"/>
    <property type="molecule type" value="Genomic_DNA"/>
</dbReference>
<comment type="cofactor">
    <cofactor evidence="7">
        <name>Mg(2+)</name>
        <dbReference type="ChEBI" id="CHEBI:18420"/>
    </cofactor>
    <cofactor evidence="7">
        <name>Mn(2+)</name>
        <dbReference type="ChEBI" id="CHEBI:29035"/>
    </cofactor>
</comment>
<sequence>MSDTPCIDEVITAAAGEETPVVRNLNQLWLSCVLDELEAVGVRRVVLCPGARSAAMALAVRERPSFVDVVVSADERSGAYTALGMIKATGEPAMVVTTSGSAVANLVPALTEADECGLPLVLVTCDRPRSLRGSGFGQMIDHVGACAAFVRAAVDLPDPLDSADAFTALRTRVAAVLAERDGPRPGPVQINLPFAGRYDSTEPCAISPTALREARRPAFFHPPIARRPNDIDALVGELHLRPGLRGLIIAGPECGIAPDVLARFAKRTGFPVLADAASGLRAGGNDAVLSGYDALQVKRLRPVASPELIVRFGFAPVMPLVQDYLLEHPCPTLRVSRTPLARDYLHETFTPLVAPSADELDALATVLAPGDEQWLAAWRGAARTVSRQRRAVLDMLPWGELPAAHEIFAHEGFDFIHFGNSMPIRHADLFYENRGELKPTFSNRGVWGIDGTLGTFLGEAVATRQRGMLVLGDLAFLHDLPALANLQRHPRAACICVVNNAGGAIFDFLPLASQPDYETAIRNPYQCDVGLVAAAFGLRYARAVNRQTLRAALDGAAACEGVTIVEAVVAPGSAYDGLHCLGAMLECL</sequence>
<keyword evidence="5 7" id="KW-0786">Thiamine pyrophosphate</keyword>
<evidence type="ECO:0000313" key="11">
    <source>
        <dbReference type="Proteomes" id="UP000280434"/>
    </source>
</evidence>
<feature type="domain" description="Thiamine pyrophosphate enzyme TPP-binding" evidence="8">
    <location>
        <begin position="455"/>
        <end position="566"/>
    </location>
</feature>
<dbReference type="InterPro" id="IPR029061">
    <property type="entry name" value="THDP-binding"/>
</dbReference>
<keyword evidence="4 7" id="KW-0460">Magnesium</keyword>
<evidence type="ECO:0000256" key="3">
    <source>
        <dbReference type="ARBA" id="ARBA00022723"/>
    </source>
</evidence>
<dbReference type="GO" id="GO:0030145">
    <property type="term" value="F:manganese ion binding"/>
    <property type="evidence" value="ECO:0007669"/>
    <property type="project" value="UniProtKB-UniRule"/>
</dbReference>
<dbReference type="PANTHER" id="PTHR42916">
    <property type="entry name" value="2-SUCCINYL-5-ENOLPYRUVYL-6-HYDROXY-3-CYCLOHEXENE-1-CARBOXYLATE SYNTHASE"/>
    <property type="match status" value="1"/>
</dbReference>
<protein>
    <recommendedName>
        <fullName evidence="7">2-succinyl-5-enolpyruvyl-6-hydroxy-3-cyclohexene-1-carboxylate synthase</fullName>
        <shortName evidence="7">SEPHCHC synthase</shortName>
        <ecNumber evidence="7">2.2.1.9</ecNumber>
    </recommendedName>
    <alternativeName>
        <fullName evidence="7">Menaquinone biosynthesis protein MenD</fullName>
    </alternativeName>
</protein>
<accession>A0A494X2N7</accession>
<dbReference type="InterPro" id="IPR029035">
    <property type="entry name" value="DHS-like_NAD/FAD-binding_dom"/>
</dbReference>
<comment type="pathway">
    <text evidence="7">Quinol/quinone metabolism; menaquinone biosynthesis.</text>
</comment>
<comment type="caution">
    <text evidence="10">The sequence shown here is derived from an EMBL/GenBank/DDBJ whole genome shotgun (WGS) entry which is preliminary data.</text>
</comment>
<dbReference type="UniPathway" id="UPA01057">
    <property type="reaction ID" value="UER00164"/>
</dbReference>
<dbReference type="Gene3D" id="3.40.50.1220">
    <property type="entry name" value="TPP-binding domain"/>
    <property type="match status" value="1"/>
</dbReference>
<comment type="similarity">
    <text evidence="7">Belongs to the TPP enzyme family. MenD subfamily.</text>
</comment>
<dbReference type="InterPro" id="IPR004433">
    <property type="entry name" value="MenaQ_synth_MenD"/>
</dbReference>
<dbReference type="UniPathway" id="UPA00079"/>
<comment type="catalytic activity">
    <reaction evidence="7">
        <text>isochorismate + 2-oxoglutarate + H(+) = 5-enolpyruvoyl-6-hydroxy-2-succinyl-cyclohex-3-ene-1-carboxylate + CO2</text>
        <dbReference type="Rhea" id="RHEA:25593"/>
        <dbReference type="ChEBI" id="CHEBI:15378"/>
        <dbReference type="ChEBI" id="CHEBI:16526"/>
        <dbReference type="ChEBI" id="CHEBI:16810"/>
        <dbReference type="ChEBI" id="CHEBI:29780"/>
        <dbReference type="ChEBI" id="CHEBI:58818"/>
        <dbReference type="EC" id="2.2.1.9"/>
    </reaction>
</comment>
<dbReference type="AlphaFoldDB" id="A0A494X2N7"/>
<dbReference type="SUPFAM" id="SSF52518">
    <property type="entry name" value="Thiamin diphosphate-binding fold (THDP-binding)"/>
    <property type="match status" value="2"/>
</dbReference>
<dbReference type="NCBIfam" id="TIGR00173">
    <property type="entry name" value="menD"/>
    <property type="match status" value="1"/>
</dbReference>
<dbReference type="CDD" id="cd02009">
    <property type="entry name" value="TPP_SHCHC_synthase"/>
    <property type="match status" value="1"/>
</dbReference>
<evidence type="ECO:0000256" key="5">
    <source>
        <dbReference type="ARBA" id="ARBA00023052"/>
    </source>
</evidence>
<feature type="domain" description="Thiamine pyrophosphate enzyme N-terminal TPP-binding" evidence="9">
    <location>
        <begin position="33"/>
        <end position="143"/>
    </location>
</feature>
<keyword evidence="6 7" id="KW-0464">Manganese</keyword>
<reference evidence="10 11" key="1">
    <citation type="submission" date="2018-10" db="EMBL/GenBank/DDBJ databases">
        <title>Paraburkholderia sp. 7MK8-2, isolated from soil.</title>
        <authorList>
            <person name="Gao Z.-H."/>
            <person name="Qiu L.-H."/>
        </authorList>
    </citation>
    <scope>NUCLEOTIDE SEQUENCE [LARGE SCALE GENOMIC DNA]</scope>
    <source>
        <strain evidence="10 11">7MK8-2</strain>
    </source>
</reference>
<dbReference type="GO" id="GO:0000287">
    <property type="term" value="F:magnesium ion binding"/>
    <property type="evidence" value="ECO:0007669"/>
    <property type="project" value="UniProtKB-UniRule"/>
</dbReference>
<dbReference type="InterPro" id="IPR012001">
    <property type="entry name" value="Thiamin_PyroP_enz_TPP-bd_dom"/>
</dbReference>
<dbReference type="PANTHER" id="PTHR42916:SF1">
    <property type="entry name" value="PROTEIN PHYLLO, CHLOROPLASTIC"/>
    <property type="match status" value="1"/>
</dbReference>
<keyword evidence="3 7" id="KW-0479">Metal-binding</keyword>
<evidence type="ECO:0000259" key="9">
    <source>
        <dbReference type="Pfam" id="PF02776"/>
    </source>
</evidence>
<gene>
    <name evidence="7 10" type="primary">menD</name>
    <name evidence="10" type="ORF">D7S89_22280</name>
</gene>
<proteinExistence type="inferred from homology"/>
<dbReference type="RefSeq" id="WP_121281023.1">
    <property type="nucleotide sequence ID" value="NZ_RBZV01000012.1"/>
</dbReference>
<evidence type="ECO:0000313" key="10">
    <source>
        <dbReference type="EMBL" id="RKP44600.1"/>
    </source>
</evidence>
<keyword evidence="1 7" id="KW-0474">Menaquinone biosynthesis</keyword>
<evidence type="ECO:0000256" key="2">
    <source>
        <dbReference type="ARBA" id="ARBA00022679"/>
    </source>
</evidence>
<dbReference type="InterPro" id="IPR011766">
    <property type="entry name" value="TPP_enzyme_TPP-bd"/>
</dbReference>